<feature type="compositionally biased region" description="Polar residues" evidence="1">
    <location>
        <begin position="132"/>
        <end position="141"/>
    </location>
</feature>
<sequence>MASVTCLARKPSLAMSMCEPTTKELQGCESPISSMPPSEMASKVKRCGPRGNEYGRRESQTSTSTSISHSRSASRSTVRSRPNSRRSSVHSPRRAVPNAAIVPVTSPRSSMQDKRESLLALHRESCRLFQGDGSNRSSTEIRPSLHRAASATYRSQRERRTSTEKGSSEPSSPVAASHSSFRFEPESPSPTSTSASHFGTSRNRSKTLPTNHHHSPSSSSIHVPATVMEWTSPDTRRREYEKIDRASSGVRGFWRRVAPRCFQPRDSRTPFFEEGKTEREGSVRRFRMDIPEDEEPESDSHQGKPQAQLLDFLGKTLTSNSNSKSNPPDGARRRWKCLRSKSAPLPNT</sequence>
<name>A0A0A2L3T0_PENIT</name>
<dbReference type="PhylomeDB" id="A0A0A2L3T0"/>
<feature type="compositionally biased region" description="Polar residues" evidence="1">
    <location>
        <begin position="199"/>
        <end position="210"/>
    </location>
</feature>
<dbReference type="Proteomes" id="UP000030104">
    <property type="component" value="Unassembled WGS sequence"/>
</dbReference>
<dbReference type="OMA" id="VAPRCFQ"/>
<evidence type="ECO:0000313" key="3">
    <source>
        <dbReference type="Proteomes" id="UP000030104"/>
    </source>
</evidence>
<feature type="compositionally biased region" description="Basic and acidic residues" evidence="1">
    <location>
        <begin position="155"/>
        <end position="167"/>
    </location>
</feature>
<feature type="compositionally biased region" description="Basic and acidic residues" evidence="1">
    <location>
        <begin position="264"/>
        <end position="290"/>
    </location>
</feature>
<evidence type="ECO:0000256" key="1">
    <source>
        <dbReference type="SAM" id="MobiDB-lite"/>
    </source>
</evidence>
<feature type="compositionally biased region" description="Low complexity" evidence="1">
    <location>
        <begin position="60"/>
        <end position="81"/>
    </location>
</feature>
<protein>
    <submittedName>
        <fullName evidence="2">Uncharacterized protein</fullName>
    </submittedName>
</protein>
<gene>
    <name evidence="2" type="ORF">PITC_035740</name>
</gene>
<comment type="caution">
    <text evidence="2">The sequence shown here is derived from an EMBL/GenBank/DDBJ whole genome shotgun (WGS) entry which is preliminary data.</text>
</comment>
<feature type="region of interest" description="Disordered" evidence="1">
    <location>
        <begin position="24"/>
        <end position="224"/>
    </location>
</feature>
<dbReference type="HOGENOM" id="CLU_900476_0_0_1"/>
<accession>A0A0A2L3T0</accession>
<reference evidence="2 3" key="1">
    <citation type="journal article" date="2015" name="Mol. Plant Microbe Interact.">
        <title>Genome, transcriptome, and functional analyses of Penicillium expansum provide new insights into secondary metabolism and pathogenicity.</title>
        <authorList>
            <person name="Ballester A.R."/>
            <person name="Marcet-Houben M."/>
            <person name="Levin E."/>
            <person name="Sela N."/>
            <person name="Selma-Lazaro C."/>
            <person name="Carmona L."/>
            <person name="Wisniewski M."/>
            <person name="Droby S."/>
            <person name="Gonzalez-Candelas L."/>
            <person name="Gabaldon T."/>
        </authorList>
    </citation>
    <scope>NUCLEOTIDE SEQUENCE [LARGE SCALE GENOMIC DNA]</scope>
    <source>
        <strain evidence="2 3">PHI-1</strain>
    </source>
</reference>
<feature type="compositionally biased region" description="Basic and acidic residues" evidence="1">
    <location>
        <begin position="111"/>
        <end position="126"/>
    </location>
</feature>
<dbReference type="EMBL" id="JQGA01000771">
    <property type="protein sequence ID" value="KGO73858.1"/>
    <property type="molecule type" value="Genomic_DNA"/>
</dbReference>
<proteinExistence type="predicted"/>
<keyword evidence="3" id="KW-1185">Reference proteome</keyword>
<feature type="region of interest" description="Disordered" evidence="1">
    <location>
        <begin position="264"/>
        <end position="348"/>
    </location>
</feature>
<organism evidence="2 3">
    <name type="scientific">Penicillium italicum</name>
    <name type="common">Blue mold</name>
    <dbReference type="NCBI Taxonomy" id="40296"/>
    <lineage>
        <taxon>Eukaryota</taxon>
        <taxon>Fungi</taxon>
        <taxon>Dikarya</taxon>
        <taxon>Ascomycota</taxon>
        <taxon>Pezizomycotina</taxon>
        <taxon>Eurotiomycetes</taxon>
        <taxon>Eurotiomycetidae</taxon>
        <taxon>Eurotiales</taxon>
        <taxon>Aspergillaceae</taxon>
        <taxon>Penicillium</taxon>
    </lineage>
</organism>
<dbReference type="OrthoDB" id="5366332at2759"/>
<feature type="compositionally biased region" description="Basic residues" evidence="1">
    <location>
        <begin position="82"/>
        <end position="93"/>
    </location>
</feature>
<dbReference type="AlphaFoldDB" id="A0A0A2L3T0"/>
<feature type="compositionally biased region" description="Low complexity" evidence="1">
    <location>
        <begin position="189"/>
        <end position="198"/>
    </location>
</feature>
<evidence type="ECO:0000313" key="2">
    <source>
        <dbReference type="EMBL" id="KGO73858.1"/>
    </source>
</evidence>
<feature type="compositionally biased region" description="Low complexity" evidence="1">
    <location>
        <begin position="29"/>
        <end position="41"/>
    </location>
</feature>